<evidence type="ECO:0008006" key="3">
    <source>
        <dbReference type="Google" id="ProtNLM"/>
    </source>
</evidence>
<sequence length="84" mass="9407">MGFGKKFIQAIETIYLKQTAKVMVNGELTESIDIRKGTRQGCPLSPLLFVLTLEVLNRNIRGKKTILTLKTAGRNFSTTKYSSQ</sequence>
<name>A0A8C5SNV7_LATLA</name>
<dbReference type="PANTHER" id="PTHR31635:SF196">
    <property type="entry name" value="REVERSE TRANSCRIPTASE DOMAIN-CONTAINING PROTEIN-RELATED"/>
    <property type="match status" value="1"/>
</dbReference>
<evidence type="ECO:0000313" key="1">
    <source>
        <dbReference type="Ensembl" id="ENSLLTP00000021246.1"/>
    </source>
</evidence>
<evidence type="ECO:0000313" key="2">
    <source>
        <dbReference type="Proteomes" id="UP000694406"/>
    </source>
</evidence>
<dbReference type="Ensembl" id="ENSLLTT00000022029.1">
    <property type="protein sequence ID" value="ENSLLTP00000021246.1"/>
    <property type="gene ID" value="ENSLLTG00000015871.1"/>
</dbReference>
<dbReference type="Proteomes" id="UP000694406">
    <property type="component" value="Unplaced"/>
</dbReference>
<dbReference type="PANTHER" id="PTHR31635">
    <property type="entry name" value="REVERSE TRANSCRIPTASE DOMAIN-CONTAINING PROTEIN-RELATED"/>
    <property type="match status" value="1"/>
</dbReference>
<proteinExistence type="predicted"/>
<reference evidence="1" key="2">
    <citation type="submission" date="2025-09" db="UniProtKB">
        <authorList>
            <consortium name="Ensembl"/>
        </authorList>
    </citation>
    <scope>IDENTIFICATION</scope>
</reference>
<dbReference type="GeneTree" id="ENSGT00960000189963"/>
<keyword evidence="2" id="KW-1185">Reference proteome</keyword>
<accession>A0A8C5SNV7</accession>
<protein>
    <recommendedName>
        <fullName evidence="3">Reverse transcriptase domain-containing protein</fullName>
    </recommendedName>
</protein>
<organism evidence="1 2">
    <name type="scientific">Laticauda laticaudata</name>
    <name type="common">Blue-ringed sea krait</name>
    <name type="synonym">Blue-lipped sea krait</name>
    <dbReference type="NCBI Taxonomy" id="8630"/>
    <lineage>
        <taxon>Eukaryota</taxon>
        <taxon>Metazoa</taxon>
        <taxon>Chordata</taxon>
        <taxon>Craniata</taxon>
        <taxon>Vertebrata</taxon>
        <taxon>Euteleostomi</taxon>
        <taxon>Lepidosauria</taxon>
        <taxon>Squamata</taxon>
        <taxon>Bifurcata</taxon>
        <taxon>Unidentata</taxon>
        <taxon>Episquamata</taxon>
        <taxon>Toxicofera</taxon>
        <taxon>Serpentes</taxon>
        <taxon>Colubroidea</taxon>
        <taxon>Elapidae</taxon>
        <taxon>Laticaudinae</taxon>
        <taxon>Laticauda</taxon>
    </lineage>
</organism>
<dbReference type="AlphaFoldDB" id="A0A8C5SNV7"/>
<reference evidence="1" key="1">
    <citation type="submission" date="2025-08" db="UniProtKB">
        <authorList>
            <consortium name="Ensembl"/>
        </authorList>
    </citation>
    <scope>IDENTIFICATION</scope>
</reference>